<sequence>MKRISIAIASTMLIFACTACNFQYKKEFKDNNVYAASLGEVEPKVEGNDKNLKYKIMKSFVSLAKYYKNIDELNSDSSIIIEGIVKSTESVYFNHNVTTVSQVELYEVYKTNESAIKKGATICIKEIGGMLDKETLYKIYKEKFPDEEFDKEKFIPQKEAPNGIRTMEQGDHIIIFANKSAQDKCYYVTGVYQGKYLVYNDRVEHQVPSEEEARFENKVKTKKELIKLINKN</sequence>
<name>A0ABS4K8P8_9CLOT</name>
<evidence type="ECO:0000313" key="2">
    <source>
        <dbReference type="EMBL" id="MBP2024162.1"/>
    </source>
</evidence>
<keyword evidence="1" id="KW-0732">Signal</keyword>
<evidence type="ECO:0000256" key="1">
    <source>
        <dbReference type="SAM" id="SignalP"/>
    </source>
</evidence>
<organism evidence="2 3">
    <name type="scientific">Clostridium punense</name>
    <dbReference type="NCBI Taxonomy" id="1054297"/>
    <lineage>
        <taxon>Bacteria</taxon>
        <taxon>Bacillati</taxon>
        <taxon>Bacillota</taxon>
        <taxon>Clostridia</taxon>
        <taxon>Eubacteriales</taxon>
        <taxon>Clostridiaceae</taxon>
        <taxon>Clostridium</taxon>
    </lineage>
</organism>
<dbReference type="RefSeq" id="WP_021281542.1">
    <property type="nucleotide sequence ID" value="NZ_JAGGLL010000052.1"/>
</dbReference>
<dbReference type="PROSITE" id="PS51257">
    <property type="entry name" value="PROKAR_LIPOPROTEIN"/>
    <property type="match status" value="1"/>
</dbReference>
<proteinExistence type="predicted"/>
<accession>A0ABS4K8P8</accession>
<feature type="signal peptide" evidence="1">
    <location>
        <begin position="1"/>
        <end position="19"/>
    </location>
</feature>
<evidence type="ECO:0000313" key="3">
    <source>
        <dbReference type="Proteomes" id="UP001519308"/>
    </source>
</evidence>
<feature type="chain" id="PRO_5046425257" description="Lipoprotein" evidence="1">
    <location>
        <begin position="20"/>
        <end position="232"/>
    </location>
</feature>
<keyword evidence="3" id="KW-1185">Reference proteome</keyword>
<evidence type="ECO:0008006" key="4">
    <source>
        <dbReference type="Google" id="ProtNLM"/>
    </source>
</evidence>
<dbReference type="Proteomes" id="UP001519308">
    <property type="component" value="Unassembled WGS sequence"/>
</dbReference>
<reference evidence="2 3" key="1">
    <citation type="submission" date="2021-03" db="EMBL/GenBank/DDBJ databases">
        <title>Genomic Encyclopedia of Type Strains, Phase IV (KMG-IV): sequencing the most valuable type-strain genomes for metagenomic binning, comparative biology and taxonomic classification.</title>
        <authorList>
            <person name="Goeker M."/>
        </authorList>
    </citation>
    <scope>NUCLEOTIDE SEQUENCE [LARGE SCALE GENOMIC DNA]</scope>
    <source>
        <strain evidence="2 3">DSM 28650</strain>
    </source>
</reference>
<gene>
    <name evidence="2" type="ORF">J2Z44_004017</name>
</gene>
<dbReference type="EMBL" id="JAGGLL010000052">
    <property type="protein sequence ID" value="MBP2024162.1"/>
    <property type="molecule type" value="Genomic_DNA"/>
</dbReference>
<comment type="caution">
    <text evidence="2">The sequence shown here is derived from an EMBL/GenBank/DDBJ whole genome shotgun (WGS) entry which is preliminary data.</text>
</comment>
<protein>
    <recommendedName>
        <fullName evidence="4">Lipoprotein</fullName>
    </recommendedName>
</protein>